<dbReference type="InterPro" id="IPR002575">
    <property type="entry name" value="Aminoglycoside_PTrfase"/>
</dbReference>
<dbReference type="SUPFAM" id="SSF56112">
    <property type="entry name" value="Protein kinase-like (PK-like)"/>
    <property type="match status" value="1"/>
</dbReference>
<organism evidence="2 3">
    <name type="scientific">Salinicola corii</name>
    <dbReference type="NCBI Taxonomy" id="2606937"/>
    <lineage>
        <taxon>Bacteria</taxon>
        <taxon>Pseudomonadati</taxon>
        <taxon>Pseudomonadota</taxon>
        <taxon>Gammaproteobacteria</taxon>
        <taxon>Oceanospirillales</taxon>
        <taxon>Halomonadaceae</taxon>
        <taxon>Salinicola</taxon>
    </lineage>
</organism>
<evidence type="ECO:0000259" key="1">
    <source>
        <dbReference type="Pfam" id="PF01636"/>
    </source>
</evidence>
<dbReference type="Proteomes" id="UP000466024">
    <property type="component" value="Unassembled WGS sequence"/>
</dbReference>
<protein>
    <submittedName>
        <fullName evidence="2">Aminoglycoside phosphotransferase family protein</fullName>
    </submittedName>
</protein>
<gene>
    <name evidence="2" type="ORF">F0A16_19660</name>
</gene>
<reference evidence="2 3" key="1">
    <citation type="submission" date="2019-08" db="EMBL/GenBank/DDBJ databases">
        <title>Bioinformatics analysis of the strain L3 and L5.</title>
        <authorList>
            <person name="Li X."/>
        </authorList>
    </citation>
    <scope>NUCLEOTIDE SEQUENCE [LARGE SCALE GENOMIC DNA]</scope>
    <source>
        <strain evidence="2 3">L3</strain>
    </source>
</reference>
<dbReference type="AlphaFoldDB" id="A0A640WAV8"/>
<dbReference type="EMBL" id="VTPX01000017">
    <property type="protein sequence ID" value="KAA0015785.1"/>
    <property type="molecule type" value="Genomic_DNA"/>
</dbReference>
<evidence type="ECO:0000313" key="3">
    <source>
        <dbReference type="Proteomes" id="UP000466024"/>
    </source>
</evidence>
<accession>A0A640WAV8</accession>
<proteinExistence type="predicted"/>
<dbReference type="InterPro" id="IPR011009">
    <property type="entry name" value="Kinase-like_dom_sf"/>
</dbReference>
<keyword evidence="3" id="KW-1185">Reference proteome</keyword>
<dbReference type="GO" id="GO:0016740">
    <property type="term" value="F:transferase activity"/>
    <property type="evidence" value="ECO:0007669"/>
    <property type="project" value="UniProtKB-KW"/>
</dbReference>
<comment type="caution">
    <text evidence="2">The sequence shown here is derived from an EMBL/GenBank/DDBJ whole genome shotgun (WGS) entry which is preliminary data.</text>
</comment>
<dbReference type="Gene3D" id="3.90.1200.10">
    <property type="match status" value="1"/>
</dbReference>
<sequence length="129" mass="14514">MALVAYRLPRVFSHGDLHPQNVLIQNSTGAPVLIDWDHAGMLPVGCDLARLLLSVPPRLAESWIEAAQERKGGPRPDAMLLGWLIMTYFAMSQRHSEFHDTEAGRHLHRRFAELSSRRRPGVGGVFHEN</sequence>
<name>A0A640WAV8_9GAMM</name>
<keyword evidence="2" id="KW-0808">Transferase</keyword>
<dbReference type="Pfam" id="PF01636">
    <property type="entry name" value="APH"/>
    <property type="match status" value="1"/>
</dbReference>
<feature type="domain" description="Aminoglycoside phosphotransferase" evidence="1">
    <location>
        <begin position="7"/>
        <end position="74"/>
    </location>
</feature>
<evidence type="ECO:0000313" key="2">
    <source>
        <dbReference type="EMBL" id="KAA0015785.1"/>
    </source>
</evidence>